<dbReference type="AlphaFoldDB" id="A0A5N4DIF5"/>
<dbReference type="GO" id="GO:0005794">
    <property type="term" value="C:Golgi apparatus"/>
    <property type="evidence" value="ECO:0007669"/>
    <property type="project" value="TreeGrafter"/>
</dbReference>
<evidence type="ECO:0000256" key="4">
    <source>
        <dbReference type="ARBA" id="ARBA00022692"/>
    </source>
</evidence>
<keyword evidence="9" id="KW-1185">Reference proteome</keyword>
<feature type="transmembrane region" description="Helical" evidence="7">
    <location>
        <begin position="65"/>
        <end position="85"/>
    </location>
</feature>
<keyword evidence="5 7" id="KW-1133">Transmembrane helix</keyword>
<keyword evidence="3" id="KW-0813">Transport</keyword>
<feature type="transmembrane region" description="Helical" evidence="7">
    <location>
        <begin position="222"/>
        <end position="245"/>
    </location>
</feature>
<gene>
    <name evidence="8" type="ORF">Cadr_000009130</name>
</gene>
<evidence type="ECO:0000256" key="1">
    <source>
        <dbReference type="ARBA" id="ARBA00004424"/>
    </source>
</evidence>
<dbReference type="EMBL" id="JWIN03000011">
    <property type="protein sequence ID" value="KAB1270963.1"/>
    <property type="molecule type" value="Genomic_DNA"/>
</dbReference>
<feature type="transmembrane region" description="Helical" evidence="7">
    <location>
        <begin position="494"/>
        <end position="515"/>
    </location>
</feature>
<evidence type="ECO:0000256" key="3">
    <source>
        <dbReference type="ARBA" id="ARBA00022448"/>
    </source>
</evidence>
<dbReference type="PIRSF" id="PIRSF016379">
    <property type="entry name" value="ENT"/>
    <property type="match status" value="1"/>
</dbReference>
<feature type="transmembrane region" description="Helical" evidence="7">
    <location>
        <begin position="189"/>
        <end position="210"/>
    </location>
</feature>
<feature type="transmembrane region" description="Helical" evidence="7">
    <location>
        <begin position="385"/>
        <end position="405"/>
    </location>
</feature>
<evidence type="ECO:0000313" key="8">
    <source>
        <dbReference type="EMBL" id="KAB1270963.1"/>
    </source>
</evidence>
<name>A0A5N4DIF5_CAMDR</name>
<dbReference type="SUPFAM" id="SSF103473">
    <property type="entry name" value="MFS general substrate transporter"/>
    <property type="match status" value="1"/>
</dbReference>
<comment type="subcellular location">
    <subcellularLocation>
        <location evidence="1">Apical cell membrane</location>
        <topology evidence="1">Multi-pass membrane protein</topology>
    </subcellularLocation>
</comment>
<feature type="transmembrane region" description="Helical" evidence="7">
    <location>
        <begin position="457"/>
        <end position="474"/>
    </location>
</feature>
<organism evidence="8 9">
    <name type="scientific">Camelus dromedarius</name>
    <name type="common">Dromedary</name>
    <name type="synonym">Arabian camel</name>
    <dbReference type="NCBI Taxonomy" id="9838"/>
    <lineage>
        <taxon>Eukaryota</taxon>
        <taxon>Metazoa</taxon>
        <taxon>Chordata</taxon>
        <taxon>Craniata</taxon>
        <taxon>Vertebrata</taxon>
        <taxon>Euteleostomi</taxon>
        <taxon>Mammalia</taxon>
        <taxon>Eutheria</taxon>
        <taxon>Laurasiatheria</taxon>
        <taxon>Artiodactyla</taxon>
        <taxon>Tylopoda</taxon>
        <taxon>Camelidae</taxon>
        <taxon>Camelus</taxon>
    </lineage>
</organism>
<dbReference type="PRINTS" id="PR01130">
    <property type="entry name" value="DERENTRNSPRT"/>
</dbReference>
<dbReference type="GO" id="GO:0016324">
    <property type="term" value="C:apical plasma membrane"/>
    <property type="evidence" value="ECO:0007669"/>
    <property type="project" value="UniProtKB-SubCell"/>
</dbReference>
<comment type="similarity">
    <text evidence="2">Belongs to the SLC29A/ENT transporter (TC 2.A.57) family.</text>
</comment>
<evidence type="ECO:0000256" key="5">
    <source>
        <dbReference type="ARBA" id="ARBA00022989"/>
    </source>
</evidence>
<keyword evidence="6 7" id="KW-0472">Membrane</keyword>
<dbReference type="GO" id="GO:0005337">
    <property type="term" value="F:nucleoside transmembrane transporter activity"/>
    <property type="evidence" value="ECO:0007669"/>
    <property type="project" value="InterPro"/>
</dbReference>
<dbReference type="InterPro" id="IPR036259">
    <property type="entry name" value="MFS_trans_sf"/>
</dbReference>
<dbReference type="Pfam" id="PF01733">
    <property type="entry name" value="Nucleoside_tran"/>
    <property type="match status" value="1"/>
</dbReference>
<evidence type="ECO:0000313" key="9">
    <source>
        <dbReference type="Proteomes" id="UP000299084"/>
    </source>
</evidence>
<dbReference type="Proteomes" id="UP000299084">
    <property type="component" value="Unassembled WGS sequence"/>
</dbReference>
<accession>A0A5N4DIF5</accession>
<dbReference type="InterPro" id="IPR002259">
    <property type="entry name" value="Eqnu_transpt"/>
</dbReference>
<feature type="transmembrane region" description="Helical" evidence="7">
    <location>
        <begin position="164"/>
        <end position="183"/>
    </location>
</feature>
<feature type="transmembrane region" description="Helical" evidence="7">
    <location>
        <begin position="310"/>
        <end position="331"/>
    </location>
</feature>
<dbReference type="PANTHER" id="PTHR10332">
    <property type="entry name" value="EQUILIBRATIVE NUCLEOSIDE TRANSPORTER"/>
    <property type="match status" value="1"/>
</dbReference>
<sequence>MPGTHTSKYCDYLMAIISEDDFHHSSNSTYRTAGSSLQADQEALLEKQLDRPPPGLQRPKDRFHGAYIIFFSLGIGSLLPWNFFITAREYWIFKLSNCSGPATGEEPKGSDILAEPAHGLASCSTLEAQVSSLVLPLDSGPGFQAVITSTASSLLCLQNYFESYLAVASTVPSVLCLVVNFLLVNRVPIHVRVLASLTVMLAIFVVMTVLVKVDTSSWTHSFFAVTIICMAILSGTSIIFSSSVFGMTGSFPMRNSQALISGESWGPDSLSGLSTLESLKGDRGGAMGGTVSAVASLLDLAASSDVTDSALAFFLTADVFLALCVGLYLLLPRLEYARYYMRPVWPAVFSGDEQMPQDSANPPLVVPGSSDSPTPPLRPILKKTAGLGFCIIYLLFITSLIFPAISTNIESLNKGSGSPWTTKFFVPLTTFLLYNFADLCGRQITAWIQVPGPKSKVLPGLVLLRTGLVPLFIFCNYQPRVHLQTVVFQSDVYPVLFTSLLGLSNGYLSTLALIYGPKIVPRELAEATGVVMTFYLCLGLVLGSACSTLLVHLI</sequence>
<evidence type="ECO:0000256" key="7">
    <source>
        <dbReference type="SAM" id="Phobius"/>
    </source>
</evidence>
<feature type="transmembrane region" description="Helical" evidence="7">
    <location>
        <begin position="527"/>
        <end position="551"/>
    </location>
</feature>
<dbReference type="PANTHER" id="PTHR10332:SF17">
    <property type="entry name" value="EQUILIBRATIVE NUCLEOSIDE TRANSPORTER 3"/>
    <property type="match status" value="1"/>
</dbReference>
<proteinExistence type="inferred from homology"/>
<protein>
    <submittedName>
        <fullName evidence="8">Equilibrative nucleoside transporter 3</fullName>
    </submittedName>
</protein>
<evidence type="ECO:0000256" key="2">
    <source>
        <dbReference type="ARBA" id="ARBA00007965"/>
    </source>
</evidence>
<keyword evidence="4 7" id="KW-0812">Transmembrane</keyword>
<reference evidence="8 9" key="1">
    <citation type="journal article" date="2019" name="Mol. Ecol. Resour.">
        <title>Improving Illumina assemblies with Hi-C and long reads: an example with the North African dromedary.</title>
        <authorList>
            <person name="Elbers J.P."/>
            <person name="Rogers M.F."/>
            <person name="Perelman P.L."/>
            <person name="Proskuryakova A.A."/>
            <person name="Serdyukova N.A."/>
            <person name="Johnson W.E."/>
            <person name="Horin P."/>
            <person name="Corander J."/>
            <person name="Murphy D."/>
            <person name="Burger P.A."/>
        </authorList>
    </citation>
    <scope>NUCLEOTIDE SEQUENCE [LARGE SCALE GENOMIC DNA]</scope>
    <source>
        <strain evidence="8">Drom800</strain>
        <tissue evidence="8">Blood</tissue>
    </source>
</reference>
<comment type="caution">
    <text evidence="8">The sequence shown here is derived from an EMBL/GenBank/DDBJ whole genome shotgun (WGS) entry which is preliminary data.</text>
</comment>
<evidence type="ECO:0000256" key="6">
    <source>
        <dbReference type="ARBA" id="ARBA00023136"/>
    </source>
</evidence>